<dbReference type="Proteomes" id="UP001493487">
    <property type="component" value="Unassembled WGS sequence"/>
</dbReference>
<keyword evidence="1" id="KW-0472">Membrane</keyword>
<dbReference type="RefSeq" id="WP_232187818.1">
    <property type="nucleotide sequence ID" value="NZ_JAIOAP010000014.1"/>
</dbReference>
<dbReference type="EMBL" id="JASKHM010000015">
    <property type="protein sequence ID" value="MEQ4485477.1"/>
    <property type="molecule type" value="Genomic_DNA"/>
</dbReference>
<evidence type="ECO:0000256" key="1">
    <source>
        <dbReference type="SAM" id="Phobius"/>
    </source>
</evidence>
<evidence type="ECO:0000313" key="2">
    <source>
        <dbReference type="EMBL" id="MEQ4485477.1"/>
    </source>
</evidence>
<keyword evidence="1" id="KW-1133">Transmembrane helix</keyword>
<keyword evidence="3" id="KW-1185">Reference proteome</keyword>
<sequence length="246" mass="27792">MPIDKPKIHGGWIILGMILFFPVGAVLLLIRFVAHYKVNHLRADDYKLVGHSFLVLLGLVWVIVAAASSESTPDDTNAVFIVLGVFFGVPAIIFYIIAYRRRMKMQALYNLYDTLIYEKEMESIDQISRLTGQSVNNVMQDLEYLIDTEVFTGATLDKETREIFVEYEEDDSDEEYVEEDEEEIDEEYVEENEEEDNYTEAVNQTAATSAAVPMPITCSGCGASSRVIPGKHTDCEFCGNVLYLPV</sequence>
<evidence type="ECO:0000313" key="3">
    <source>
        <dbReference type="Proteomes" id="UP001493487"/>
    </source>
</evidence>
<evidence type="ECO:0008006" key="4">
    <source>
        <dbReference type="Google" id="ProtNLM"/>
    </source>
</evidence>
<accession>A0ABV1L076</accession>
<feature type="transmembrane region" description="Helical" evidence="1">
    <location>
        <begin position="46"/>
        <end position="66"/>
    </location>
</feature>
<keyword evidence="1" id="KW-0812">Transmembrane</keyword>
<feature type="transmembrane region" description="Helical" evidence="1">
    <location>
        <begin position="12"/>
        <end position="34"/>
    </location>
</feature>
<proteinExistence type="predicted"/>
<organism evidence="2 3">
    <name type="scientific">Cohnella silvisoli</name>
    <dbReference type="NCBI Taxonomy" id="2873699"/>
    <lineage>
        <taxon>Bacteria</taxon>
        <taxon>Bacillati</taxon>
        <taxon>Bacillota</taxon>
        <taxon>Bacilli</taxon>
        <taxon>Bacillales</taxon>
        <taxon>Paenibacillaceae</taxon>
        <taxon>Cohnella</taxon>
    </lineage>
</organism>
<gene>
    <name evidence="2" type="ORF">QJS35_24120</name>
</gene>
<feature type="transmembrane region" description="Helical" evidence="1">
    <location>
        <begin position="78"/>
        <end position="98"/>
    </location>
</feature>
<comment type="caution">
    <text evidence="2">The sequence shown here is derived from an EMBL/GenBank/DDBJ whole genome shotgun (WGS) entry which is preliminary data.</text>
</comment>
<name>A0ABV1L076_9BACL</name>
<reference evidence="2 3" key="1">
    <citation type="journal article" date="2023" name="Genome Announc.">
        <title>Pan-Genome Analyses of the Genus Cohnella and Proposal of the Novel Species Cohnella silvisoli sp. nov., Isolated from Forest Soil.</title>
        <authorList>
            <person name="Wang C."/>
            <person name="Mao L."/>
            <person name="Bao G."/>
            <person name="Zhu H."/>
        </authorList>
    </citation>
    <scope>NUCLEOTIDE SEQUENCE [LARGE SCALE GENOMIC DNA]</scope>
    <source>
        <strain evidence="2 3">NL03-T5-1</strain>
    </source>
</reference>
<protein>
    <recommendedName>
        <fullName evidence="4">PCI domain-containing protein</fullName>
    </recommendedName>
</protein>